<organism evidence="2 3">
    <name type="scientific">Abyssobacteria bacterium (strain SURF_5)</name>
    <dbReference type="NCBI Taxonomy" id="2093360"/>
    <lineage>
        <taxon>Bacteria</taxon>
        <taxon>Pseudomonadati</taxon>
        <taxon>Candidatus Hydrogenedentota</taxon>
        <taxon>Candidatus Abyssobacteria</taxon>
    </lineage>
</organism>
<dbReference type="SUPFAM" id="SSF54427">
    <property type="entry name" value="NTF2-like"/>
    <property type="match status" value="1"/>
</dbReference>
<dbReference type="Gene3D" id="3.10.450.50">
    <property type="match status" value="1"/>
</dbReference>
<feature type="domain" description="SnoaL-like" evidence="1">
    <location>
        <begin position="12"/>
        <end position="113"/>
    </location>
</feature>
<dbReference type="Proteomes" id="UP000265882">
    <property type="component" value="Unassembled WGS sequence"/>
</dbReference>
<evidence type="ECO:0000313" key="2">
    <source>
        <dbReference type="EMBL" id="RJP22909.1"/>
    </source>
</evidence>
<name>A0A3A4NVM0_ABYX5</name>
<evidence type="ECO:0000259" key="1">
    <source>
        <dbReference type="Pfam" id="PF12680"/>
    </source>
</evidence>
<reference evidence="2 3" key="1">
    <citation type="journal article" date="2017" name="ISME J.">
        <title>Energy and carbon metabolisms in a deep terrestrial subsurface fluid microbial community.</title>
        <authorList>
            <person name="Momper L."/>
            <person name="Jungbluth S.P."/>
            <person name="Lee M.D."/>
            <person name="Amend J.P."/>
        </authorList>
    </citation>
    <scope>NUCLEOTIDE SEQUENCE [LARGE SCALE GENOMIC DNA]</scope>
    <source>
        <strain evidence="2">SURF_5</strain>
    </source>
</reference>
<proteinExistence type="predicted"/>
<protein>
    <submittedName>
        <fullName evidence="2">Nuclear transport factor 2 family protein</fullName>
    </submittedName>
</protein>
<accession>A0A3A4NVM0</accession>
<dbReference type="EMBL" id="QZKU01000053">
    <property type="protein sequence ID" value="RJP22909.1"/>
    <property type="molecule type" value="Genomic_DNA"/>
</dbReference>
<evidence type="ECO:0000313" key="3">
    <source>
        <dbReference type="Proteomes" id="UP000265882"/>
    </source>
</evidence>
<sequence>MNKTQMYQLAEHILSEWNTQDVERVVAVYTDDVSYVDPNTRGAVKGADSLRRYLTKLFGRWKMHWSLREAYLFDDKGGCAVLWHATFQKPEGGDIVETDGMDFVKVRGDRIERNEVYFDRAILAPLIG</sequence>
<dbReference type="Pfam" id="PF12680">
    <property type="entry name" value="SnoaL_2"/>
    <property type="match status" value="1"/>
</dbReference>
<dbReference type="InterPro" id="IPR037401">
    <property type="entry name" value="SnoaL-like"/>
</dbReference>
<comment type="caution">
    <text evidence="2">The sequence shown here is derived from an EMBL/GenBank/DDBJ whole genome shotgun (WGS) entry which is preliminary data.</text>
</comment>
<gene>
    <name evidence="2" type="ORF">C4520_07650</name>
</gene>
<dbReference type="InterPro" id="IPR032710">
    <property type="entry name" value="NTF2-like_dom_sf"/>
</dbReference>
<dbReference type="AlphaFoldDB" id="A0A3A4NVM0"/>